<evidence type="ECO:0000313" key="2">
    <source>
        <dbReference type="EMBL" id="PON33588.1"/>
    </source>
</evidence>
<dbReference type="OrthoDB" id="10513043at2759"/>
<keyword evidence="3" id="KW-1185">Reference proteome</keyword>
<organism evidence="2 3">
    <name type="scientific">Parasponia andersonii</name>
    <name type="common">Sponia andersonii</name>
    <dbReference type="NCBI Taxonomy" id="3476"/>
    <lineage>
        <taxon>Eukaryota</taxon>
        <taxon>Viridiplantae</taxon>
        <taxon>Streptophyta</taxon>
        <taxon>Embryophyta</taxon>
        <taxon>Tracheophyta</taxon>
        <taxon>Spermatophyta</taxon>
        <taxon>Magnoliopsida</taxon>
        <taxon>eudicotyledons</taxon>
        <taxon>Gunneridae</taxon>
        <taxon>Pentapetalae</taxon>
        <taxon>rosids</taxon>
        <taxon>fabids</taxon>
        <taxon>Rosales</taxon>
        <taxon>Cannabaceae</taxon>
        <taxon>Parasponia</taxon>
    </lineage>
</organism>
<evidence type="ECO:0000256" key="1">
    <source>
        <dbReference type="SAM" id="MobiDB-lite"/>
    </source>
</evidence>
<gene>
    <name evidence="2" type="ORF">PanWU01x14_351570</name>
</gene>
<name>A0A2P5AAM3_PARAD</name>
<proteinExistence type="predicted"/>
<feature type="region of interest" description="Disordered" evidence="1">
    <location>
        <begin position="51"/>
        <end position="73"/>
    </location>
</feature>
<comment type="caution">
    <text evidence="2">The sequence shown here is derived from an EMBL/GenBank/DDBJ whole genome shotgun (WGS) entry which is preliminary data.</text>
</comment>
<dbReference type="AlphaFoldDB" id="A0A2P5AAM3"/>
<dbReference type="Proteomes" id="UP000237105">
    <property type="component" value="Unassembled WGS sequence"/>
</dbReference>
<accession>A0A2P5AAM3</accession>
<reference evidence="3" key="1">
    <citation type="submission" date="2016-06" db="EMBL/GenBank/DDBJ databases">
        <title>Parallel loss of symbiosis genes in relatives of nitrogen-fixing non-legume Parasponia.</title>
        <authorList>
            <person name="Van Velzen R."/>
            <person name="Holmer R."/>
            <person name="Bu F."/>
            <person name="Rutten L."/>
            <person name="Van Zeijl A."/>
            <person name="Liu W."/>
            <person name="Santuari L."/>
            <person name="Cao Q."/>
            <person name="Sharma T."/>
            <person name="Shen D."/>
            <person name="Roswanjaya Y."/>
            <person name="Wardhani T."/>
            <person name="Kalhor M.S."/>
            <person name="Jansen J."/>
            <person name="Van den Hoogen J."/>
            <person name="Gungor B."/>
            <person name="Hartog M."/>
            <person name="Hontelez J."/>
            <person name="Verver J."/>
            <person name="Yang W.-C."/>
            <person name="Schijlen E."/>
            <person name="Repin R."/>
            <person name="Schilthuizen M."/>
            <person name="Schranz E."/>
            <person name="Heidstra R."/>
            <person name="Miyata K."/>
            <person name="Fedorova E."/>
            <person name="Kohlen W."/>
            <person name="Bisseling T."/>
            <person name="Smit S."/>
            <person name="Geurts R."/>
        </authorList>
    </citation>
    <scope>NUCLEOTIDE SEQUENCE [LARGE SCALE GENOMIC DNA]</scope>
    <source>
        <strain evidence="3">cv. WU1-14</strain>
    </source>
</reference>
<dbReference type="EMBL" id="JXTB01000717">
    <property type="protein sequence ID" value="PON33588.1"/>
    <property type="molecule type" value="Genomic_DNA"/>
</dbReference>
<protein>
    <submittedName>
        <fullName evidence="2">Uncharacterized protein</fullName>
    </submittedName>
</protein>
<evidence type="ECO:0000313" key="3">
    <source>
        <dbReference type="Proteomes" id="UP000237105"/>
    </source>
</evidence>
<sequence length="73" mass="8372">MERKQLLLSTTMYAFENRTIEIYHASFTSSNAHQWLISMMQVITRPDIHHRANKQSGKTLAPLNKRSQGGSIV</sequence>